<reference evidence="3 4" key="1">
    <citation type="journal article" date="2022" name="G3 (Bethesda)">
        <title>Whole-genome sequence and methylome profiling of the almond [Prunus dulcis (Mill.) D.A. Webb] cultivar 'Nonpareil'.</title>
        <authorList>
            <person name="D'Amico-Willman K.M."/>
            <person name="Ouma W.Z."/>
            <person name="Meulia T."/>
            <person name="Sideli G.M."/>
            <person name="Gradziel T.M."/>
            <person name="Fresnedo-Ramirez J."/>
        </authorList>
    </citation>
    <scope>NUCLEOTIDE SEQUENCE [LARGE SCALE GENOMIC DNA]</scope>
    <source>
        <strain evidence="3">Clone GOH B32 T37-40</strain>
    </source>
</reference>
<dbReference type="InterPro" id="IPR023410">
    <property type="entry name" value="14-3-3_domain"/>
</dbReference>
<proteinExistence type="inferred from homology"/>
<dbReference type="InterPro" id="IPR036815">
    <property type="entry name" value="14-3-3_dom_sf"/>
</dbReference>
<evidence type="ECO:0000259" key="2">
    <source>
        <dbReference type="PROSITE" id="PS50878"/>
    </source>
</evidence>
<gene>
    <name evidence="3" type="ORF">L3X38_017989</name>
</gene>
<dbReference type="Gene3D" id="3.10.10.10">
    <property type="entry name" value="HIV Type 1 Reverse Transcriptase, subunit A, domain 1"/>
    <property type="match status" value="1"/>
</dbReference>
<dbReference type="InterPro" id="IPR000308">
    <property type="entry name" value="14-3-3"/>
</dbReference>
<dbReference type="PROSITE" id="PS50878">
    <property type="entry name" value="RT_POL"/>
    <property type="match status" value="1"/>
</dbReference>
<dbReference type="PANTHER" id="PTHR24559">
    <property type="entry name" value="TRANSPOSON TY3-I GAG-POL POLYPROTEIN"/>
    <property type="match status" value="1"/>
</dbReference>
<dbReference type="SUPFAM" id="SSF48445">
    <property type="entry name" value="14-3-3 protein"/>
    <property type="match status" value="1"/>
</dbReference>
<dbReference type="CDD" id="cd01647">
    <property type="entry name" value="RT_LTR"/>
    <property type="match status" value="1"/>
</dbReference>
<dbReference type="Proteomes" id="UP001054821">
    <property type="component" value="Chromosome 3"/>
</dbReference>
<dbReference type="Gene3D" id="3.30.70.270">
    <property type="match status" value="2"/>
</dbReference>
<keyword evidence="4" id="KW-1185">Reference proteome</keyword>
<dbReference type="Pfam" id="PF00244">
    <property type="entry name" value="14-3-3"/>
    <property type="match status" value="1"/>
</dbReference>
<protein>
    <recommendedName>
        <fullName evidence="2">Reverse transcriptase domain-containing protein</fullName>
    </recommendedName>
</protein>
<dbReference type="SMART" id="SM00101">
    <property type="entry name" value="14_3_3"/>
    <property type="match status" value="1"/>
</dbReference>
<evidence type="ECO:0000256" key="1">
    <source>
        <dbReference type="ARBA" id="ARBA00006141"/>
    </source>
</evidence>
<evidence type="ECO:0000313" key="3">
    <source>
        <dbReference type="EMBL" id="KAI5338717.1"/>
    </source>
</evidence>
<comment type="similarity">
    <text evidence="1">Belongs to the 14-3-3 family.</text>
</comment>
<dbReference type="EMBL" id="JAJFAZ020000003">
    <property type="protein sequence ID" value="KAI5338717.1"/>
    <property type="molecule type" value="Genomic_DNA"/>
</dbReference>
<organism evidence="3 4">
    <name type="scientific">Prunus dulcis</name>
    <name type="common">Almond</name>
    <name type="synonym">Amygdalus dulcis</name>
    <dbReference type="NCBI Taxonomy" id="3755"/>
    <lineage>
        <taxon>Eukaryota</taxon>
        <taxon>Viridiplantae</taxon>
        <taxon>Streptophyta</taxon>
        <taxon>Embryophyta</taxon>
        <taxon>Tracheophyta</taxon>
        <taxon>Spermatophyta</taxon>
        <taxon>Magnoliopsida</taxon>
        <taxon>eudicotyledons</taxon>
        <taxon>Gunneridae</taxon>
        <taxon>Pentapetalae</taxon>
        <taxon>rosids</taxon>
        <taxon>fabids</taxon>
        <taxon>Rosales</taxon>
        <taxon>Rosaceae</taxon>
        <taxon>Amygdaloideae</taxon>
        <taxon>Amygdaleae</taxon>
        <taxon>Prunus</taxon>
    </lineage>
</organism>
<dbReference type="InterPro" id="IPR000477">
    <property type="entry name" value="RT_dom"/>
</dbReference>
<evidence type="ECO:0000313" key="4">
    <source>
        <dbReference type="Proteomes" id="UP001054821"/>
    </source>
</evidence>
<feature type="domain" description="Reverse transcriptase" evidence="2">
    <location>
        <begin position="1"/>
        <end position="140"/>
    </location>
</feature>
<dbReference type="Gene3D" id="1.20.190.20">
    <property type="entry name" value="14-3-3 domain"/>
    <property type="match status" value="1"/>
</dbReference>
<dbReference type="PRINTS" id="PR00305">
    <property type="entry name" value="1433ZETA"/>
</dbReference>
<dbReference type="PROSITE" id="PS00796">
    <property type="entry name" value="1433_1"/>
    <property type="match status" value="1"/>
</dbReference>
<dbReference type="SUPFAM" id="SSF56672">
    <property type="entry name" value="DNA/RNA polymerases"/>
    <property type="match status" value="1"/>
</dbReference>
<name>A0AAD4WAY0_PRUDU</name>
<sequence length="384" mass="45055">MPNRYPLPRIDNLFDQLKGAKYFSMIDFKSGYHQLRIQEEDIPKKAFRTRYGRYELLVTPFGLTNATSSFMDFMNKVFRPYLDRFVIVFINDILVNSQSLEGHKKHLRLVLKTLRRKKLYAKFSKCQFWLDRMDFLGHVISTEGIYVDPRKGEAVVNWVQPTSVTEVWSFLGLASYYRCFVKRFQELKKRLTTAPLSALLDNTENFVIYSDARLLVQCLICQQVKVKRQRPSGLMQPLPILEWKWEHITMDFIFKLPRTSRGHDGIWCPCVYLAKLVEQAERYVEMVSIMEKLVEGSTAAGTELRVEERNLLSVAYKNIICSLRTAWRIVSSIEQKEEGRRNEEQVALIKQYRYKVETELSAICAGNLELLFHRFLLESPRSST</sequence>
<dbReference type="PANTHER" id="PTHR24559:SF444">
    <property type="entry name" value="REVERSE TRANSCRIPTASE DOMAIN-CONTAINING PROTEIN"/>
    <property type="match status" value="1"/>
</dbReference>
<accession>A0AAD4WAY0</accession>
<dbReference type="InterPro" id="IPR053134">
    <property type="entry name" value="RNA-dir_DNA_polymerase"/>
</dbReference>
<dbReference type="Pfam" id="PF00078">
    <property type="entry name" value="RVT_1"/>
    <property type="match status" value="1"/>
</dbReference>
<comment type="caution">
    <text evidence="3">The sequence shown here is derived from an EMBL/GenBank/DDBJ whole genome shotgun (WGS) entry which is preliminary data.</text>
</comment>
<dbReference type="InterPro" id="IPR023409">
    <property type="entry name" value="14-3-3_CS"/>
</dbReference>
<dbReference type="InterPro" id="IPR043128">
    <property type="entry name" value="Rev_trsase/Diguanyl_cyclase"/>
</dbReference>
<dbReference type="AlphaFoldDB" id="A0AAD4WAY0"/>
<dbReference type="InterPro" id="IPR043502">
    <property type="entry name" value="DNA/RNA_pol_sf"/>
</dbReference>